<keyword evidence="3" id="KW-0238">DNA-binding</keyword>
<dbReference type="InterPro" id="IPR005119">
    <property type="entry name" value="LysR_subst-bd"/>
</dbReference>
<proteinExistence type="inferred from homology"/>
<dbReference type="InterPro" id="IPR058163">
    <property type="entry name" value="LysR-type_TF_proteobact-type"/>
</dbReference>
<keyword evidence="7" id="KW-1185">Reference proteome</keyword>
<dbReference type="RefSeq" id="WP_163932297.1">
    <property type="nucleotide sequence ID" value="NZ_BMQU01000008.1"/>
</dbReference>
<evidence type="ECO:0000256" key="2">
    <source>
        <dbReference type="ARBA" id="ARBA00023015"/>
    </source>
</evidence>
<sequence>MKARSDELQVFVSVIECGSISAAAEQVGQTPSAISRTLSRLEAKLCTTLINRTTRRMDLTEEGRFFFERAKAILAQMDELEERLSLHRQTPSGRLRINAAAPFMLHAIVPWVAEFRERYPDIQLELNTDDLIIDLLEQGTDVAIRIGELSDSSLHARSLGCSPLQILASPEYLARHGTPRQVEDLAGHSLLGFSQTETLNHWPLRHAEGDRLPIRPSLSASSGETLRQLALAGAGIVCLSHFMSHEDVRSGRLQVILAEANSGYRQPIHAVYYRNTQLALRIQCFLDFIQQKLAVYAC</sequence>
<keyword evidence="4" id="KW-0804">Transcription</keyword>
<name>A0A6I5RM76_9PSED</name>
<dbReference type="SUPFAM" id="SSF53850">
    <property type="entry name" value="Periplasmic binding protein-like II"/>
    <property type="match status" value="1"/>
</dbReference>
<comment type="similarity">
    <text evidence="1">Belongs to the LysR transcriptional regulatory family.</text>
</comment>
<reference evidence="6 7" key="1">
    <citation type="submission" date="2020-02" db="EMBL/GenBank/DDBJ databases">
        <title>Broccoli isolated Pseudomonas sp.</title>
        <authorList>
            <person name="Fujikawa T."/>
            <person name="Sawada H."/>
        </authorList>
    </citation>
    <scope>NUCLEOTIDE SEQUENCE [LARGE SCALE GENOMIC DNA]</scope>
    <source>
        <strain evidence="6 7">JCM 32154</strain>
    </source>
</reference>
<evidence type="ECO:0000313" key="7">
    <source>
        <dbReference type="Proteomes" id="UP000471751"/>
    </source>
</evidence>
<dbReference type="GO" id="GO:0006351">
    <property type="term" value="P:DNA-templated transcription"/>
    <property type="evidence" value="ECO:0007669"/>
    <property type="project" value="TreeGrafter"/>
</dbReference>
<dbReference type="GO" id="GO:0003700">
    <property type="term" value="F:DNA-binding transcription factor activity"/>
    <property type="evidence" value="ECO:0007669"/>
    <property type="project" value="InterPro"/>
</dbReference>
<keyword evidence="2" id="KW-0805">Transcription regulation</keyword>
<dbReference type="Gene3D" id="3.40.190.10">
    <property type="entry name" value="Periplasmic binding protein-like II"/>
    <property type="match status" value="2"/>
</dbReference>
<evidence type="ECO:0000256" key="3">
    <source>
        <dbReference type="ARBA" id="ARBA00023125"/>
    </source>
</evidence>
<protein>
    <submittedName>
        <fullName evidence="6">LysR family transcriptional regulator</fullName>
    </submittedName>
</protein>
<gene>
    <name evidence="6" type="ORF">G3O07_02865</name>
</gene>
<dbReference type="Proteomes" id="UP000471751">
    <property type="component" value="Unassembled WGS sequence"/>
</dbReference>
<dbReference type="GO" id="GO:0043565">
    <property type="term" value="F:sequence-specific DNA binding"/>
    <property type="evidence" value="ECO:0007669"/>
    <property type="project" value="TreeGrafter"/>
</dbReference>
<feature type="domain" description="HTH lysR-type" evidence="5">
    <location>
        <begin position="1"/>
        <end position="60"/>
    </location>
</feature>
<evidence type="ECO:0000256" key="1">
    <source>
        <dbReference type="ARBA" id="ARBA00009437"/>
    </source>
</evidence>
<dbReference type="InterPro" id="IPR000847">
    <property type="entry name" value="LysR_HTH_N"/>
</dbReference>
<organism evidence="6 7">
    <name type="scientific">Pseudomonas laurentiana</name>
    <dbReference type="NCBI Taxonomy" id="2364649"/>
    <lineage>
        <taxon>Bacteria</taxon>
        <taxon>Pseudomonadati</taxon>
        <taxon>Pseudomonadota</taxon>
        <taxon>Gammaproteobacteria</taxon>
        <taxon>Pseudomonadales</taxon>
        <taxon>Pseudomonadaceae</taxon>
        <taxon>Pseudomonas</taxon>
    </lineage>
</organism>
<dbReference type="PANTHER" id="PTHR30537">
    <property type="entry name" value="HTH-TYPE TRANSCRIPTIONAL REGULATOR"/>
    <property type="match status" value="1"/>
</dbReference>
<dbReference type="Gene3D" id="1.10.10.10">
    <property type="entry name" value="Winged helix-like DNA-binding domain superfamily/Winged helix DNA-binding domain"/>
    <property type="match status" value="1"/>
</dbReference>
<dbReference type="SUPFAM" id="SSF46785">
    <property type="entry name" value="Winged helix' DNA-binding domain"/>
    <property type="match status" value="1"/>
</dbReference>
<dbReference type="Pfam" id="PF03466">
    <property type="entry name" value="LysR_substrate"/>
    <property type="match status" value="1"/>
</dbReference>
<dbReference type="AlphaFoldDB" id="A0A6I5RM76"/>
<evidence type="ECO:0000313" key="6">
    <source>
        <dbReference type="EMBL" id="NES08903.1"/>
    </source>
</evidence>
<dbReference type="InterPro" id="IPR036390">
    <property type="entry name" value="WH_DNA-bd_sf"/>
</dbReference>
<dbReference type="FunFam" id="1.10.10.10:FF:000001">
    <property type="entry name" value="LysR family transcriptional regulator"/>
    <property type="match status" value="1"/>
</dbReference>
<evidence type="ECO:0000256" key="4">
    <source>
        <dbReference type="ARBA" id="ARBA00023163"/>
    </source>
</evidence>
<dbReference type="Pfam" id="PF00126">
    <property type="entry name" value="HTH_1"/>
    <property type="match status" value="1"/>
</dbReference>
<comment type="caution">
    <text evidence="6">The sequence shown here is derived from an EMBL/GenBank/DDBJ whole genome shotgun (WGS) entry which is preliminary data.</text>
</comment>
<accession>A0A6I5RM76</accession>
<dbReference type="InterPro" id="IPR036388">
    <property type="entry name" value="WH-like_DNA-bd_sf"/>
</dbReference>
<dbReference type="PANTHER" id="PTHR30537:SF20">
    <property type="entry name" value="TRANSCRIPTIONAL REGULATORY PROTEIN"/>
    <property type="match status" value="1"/>
</dbReference>
<dbReference type="EMBL" id="JAAHBT010000025">
    <property type="protein sequence ID" value="NES08903.1"/>
    <property type="molecule type" value="Genomic_DNA"/>
</dbReference>
<evidence type="ECO:0000259" key="5">
    <source>
        <dbReference type="PROSITE" id="PS50931"/>
    </source>
</evidence>
<dbReference type="PROSITE" id="PS50931">
    <property type="entry name" value="HTH_LYSR"/>
    <property type="match status" value="1"/>
</dbReference>